<dbReference type="Proteomes" id="UP001470230">
    <property type="component" value="Unassembled WGS sequence"/>
</dbReference>
<evidence type="ECO:0000313" key="2">
    <source>
        <dbReference type="EMBL" id="KAK8890176.1"/>
    </source>
</evidence>
<keyword evidence="1" id="KW-0812">Transmembrane</keyword>
<feature type="transmembrane region" description="Helical" evidence="1">
    <location>
        <begin position="49"/>
        <end position="71"/>
    </location>
</feature>
<evidence type="ECO:0000256" key="1">
    <source>
        <dbReference type="SAM" id="Phobius"/>
    </source>
</evidence>
<accession>A0ABR2KH66</accession>
<keyword evidence="1" id="KW-0472">Membrane</keyword>
<feature type="transmembrane region" description="Helical" evidence="1">
    <location>
        <begin position="164"/>
        <end position="189"/>
    </location>
</feature>
<keyword evidence="3" id="KW-1185">Reference proteome</keyword>
<dbReference type="EMBL" id="JAPFFF010000005">
    <property type="protein sequence ID" value="KAK8890176.1"/>
    <property type="molecule type" value="Genomic_DNA"/>
</dbReference>
<feature type="transmembrane region" description="Helical" evidence="1">
    <location>
        <begin position="7"/>
        <end position="29"/>
    </location>
</feature>
<organism evidence="2 3">
    <name type="scientific">Tritrichomonas musculus</name>
    <dbReference type="NCBI Taxonomy" id="1915356"/>
    <lineage>
        <taxon>Eukaryota</taxon>
        <taxon>Metamonada</taxon>
        <taxon>Parabasalia</taxon>
        <taxon>Tritrichomonadida</taxon>
        <taxon>Tritrichomonadidae</taxon>
        <taxon>Tritrichomonas</taxon>
    </lineage>
</organism>
<gene>
    <name evidence="2" type="ORF">M9Y10_034944</name>
</gene>
<name>A0ABR2KH66_9EUKA</name>
<proteinExistence type="predicted"/>
<keyword evidence="1" id="KW-1133">Transmembrane helix</keyword>
<reference evidence="2 3" key="1">
    <citation type="submission" date="2024-04" db="EMBL/GenBank/DDBJ databases">
        <title>Tritrichomonas musculus Genome.</title>
        <authorList>
            <person name="Alves-Ferreira E."/>
            <person name="Grigg M."/>
            <person name="Lorenzi H."/>
            <person name="Galac M."/>
        </authorList>
    </citation>
    <scope>NUCLEOTIDE SEQUENCE [LARGE SCALE GENOMIC DNA]</scope>
    <source>
        <strain evidence="2 3">EAF2021</strain>
    </source>
</reference>
<protein>
    <recommendedName>
        <fullName evidence="4">Tetraspanin family protein</fullName>
    </recommendedName>
</protein>
<evidence type="ECO:0008006" key="4">
    <source>
        <dbReference type="Google" id="ProtNLM"/>
    </source>
</evidence>
<feature type="transmembrane region" description="Helical" evidence="1">
    <location>
        <begin position="78"/>
        <end position="95"/>
    </location>
</feature>
<sequence length="201" mass="22642">MISLKVIGIAACIYLLLCSAVLLIMASSVSYQYFSDEFLIYSPPFKLSIFFGCGIGASCIAFIGLCIFLFFPTLIFNYIVTFPIFLLIPCIYIYFSKPGATENYISNWSSSWDESLITEAFQKKQKCCGWFNFSDRSIEPCPMSYKSGCKSIVLSYLAPRFKDIFYSSVVVLAFGTLSSIVILTICFLIPDHDILVQLDIF</sequence>
<evidence type="ECO:0000313" key="3">
    <source>
        <dbReference type="Proteomes" id="UP001470230"/>
    </source>
</evidence>
<comment type="caution">
    <text evidence="2">The sequence shown here is derived from an EMBL/GenBank/DDBJ whole genome shotgun (WGS) entry which is preliminary data.</text>
</comment>